<sequence>MLRFNGPDWARCLLGSLVLLTPSAHAQVSGEYPASTFESEYLKRLKSYQSIQPYGETPFGESIDLVTGQVSFSQTDIVLEGAGPTIRVSRSRSPEIYDASGPGPAQVLGDWTLDIPRISTLVAAPRGVEDGGIPGSNWRMAFTDPDKKRCTNFNYVWGGSGGIAMDDWWHGYELVMDDGASQPLLKRDAAYTTKPSGATAYPIVTLGDIQLSCLASTKNGEAGEGFLAIGPDGTKYWFDWLVGVKAYGVQKQASDLSALAGDATSDPATESEPEPMPMIPPGGDPYLTQDECRPRCTSRASRIASATS</sequence>
<comment type="caution">
    <text evidence="3">The sequence shown here is derived from an EMBL/GenBank/DDBJ whole genome shotgun (WGS) entry which is preliminary data.</text>
</comment>
<dbReference type="Proteomes" id="UP001165293">
    <property type="component" value="Unassembled WGS sequence"/>
</dbReference>
<proteinExistence type="predicted"/>
<dbReference type="EMBL" id="JAJGAK010000001">
    <property type="protein sequence ID" value="MCC8361808.1"/>
    <property type="molecule type" value="Genomic_DNA"/>
</dbReference>
<gene>
    <name evidence="3" type="ORF">LK996_01755</name>
</gene>
<evidence type="ECO:0000313" key="3">
    <source>
        <dbReference type="EMBL" id="MCC8361808.1"/>
    </source>
</evidence>
<feature type="region of interest" description="Disordered" evidence="1">
    <location>
        <begin position="258"/>
        <end position="308"/>
    </location>
</feature>
<accession>A0ABS8JE29</accession>
<evidence type="ECO:0000256" key="2">
    <source>
        <dbReference type="SAM" id="SignalP"/>
    </source>
</evidence>
<feature type="compositionally biased region" description="Low complexity" evidence="1">
    <location>
        <begin position="297"/>
        <end position="308"/>
    </location>
</feature>
<dbReference type="RefSeq" id="WP_230525456.1">
    <property type="nucleotide sequence ID" value="NZ_JAJGAK010000001.1"/>
</dbReference>
<feature type="signal peptide" evidence="2">
    <location>
        <begin position="1"/>
        <end position="26"/>
    </location>
</feature>
<protein>
    <submittedName>
        <fullName evidence="3">Uncharacterized protein</fullName>
    </submittedName>
</protein>
<keyword evidence="2" id="KW-0732">Signal</keyword>
<feature type="chain" id="PRO_5046197255" evidence="2">
    <location>
        <begin position="27"/>
        <end position="308"/>
    </location>
</feature>
<feature type="compositionally biased region" description="Pro residues" evidence="1">
    <location>
        <begin position="274"/>
        <end position="283"/>
    </location>
</feature>
<evidence type="ECO:0000313" key="4">
    <source>
        <dbReference type="Proteomes" id="UP001165293"/>
    </source>
</evidence>
<keyword evidence="4" id="KW-1185">Reference proteome</keyword>
<organism evidence="3 4">
    <name type="scientific">Noviluteimonas lactosilytica</name>
    <dbReference type="NCBI Taxonomy" id="2888523"/>
    <lineage>
        <taxon>Bacteria</taxon>
        <taxon>Pseudomonadati</taxon>
        <taxon>Pseudomonadota</taxon>
        <taxon>Gammaproteobacteria</taxon>
        <taxon>Lysobacterales</taxon>
        <taxon>Lysobacteraceae</taxon>
        <taxon>Noviluteimonas</taxon>
    </lineage>
</organism>
<name>A0ABS8JE29_9GAMM</name>
<evidence type="ECO:0000256" key="1">
    <source>
        <dbReference type="SAM" id="MobiDB-lite"/>
    </source>
</evidence>
<reference evidence="3" key="1">
    <citation type="submission" date="2021-10" db="EMBL/GenBank/DDBJ databases">
        <authorList>
            <person name="Lyu M."/>
            <person name="Wang X."/>
            <person name="Meng X."/>
            <person name="Xu K."/>
        </authorList>
    </citation>
    <scope>NUCLEOTIDE SEQUENCE</scope>
    <source>
        <strain evidence="3">A6</strain>
    </source>
</reference>